<dbReference type="GeneID" id="5124688"/>
<dbReference type="KEGG" id="pgu:PGUG_05103"/>
<evidence type="ECO:0000256" key="5">
    <source>
        <dbReference type="SAM" id="MobiDB-lite"/>
    </source>
</evidence>
<dbReference type="InterPro" id="IPR001841">
    <property type="entry name" value="Znf_RING"/>
</dbReference>
<dbReference type="Gene3D" id="3.30.40.10">
    <property type="entry name" value="Zinc/RING finger domain, C3HC4 (zinc finger)"/>
    <property type="match status" value="1"/>
</dbReference>
<dbReference type="GO" id="GO:0008270">
    <property type="term" value="F:zinc ion binding"/>
    <property type="evidence" value="ECO:0007669"/>
    <property type="project" value="UniProtKB-KW"/>
</dbReference>
<dbReference type="VEuPathDB" id="FungiDB:PGUG_05103"/>
<evidence type="ECO:0000256" key="2">
    <source>
        <dbReference type="ARBA" id="ARBA00022771"/>
    </source>
</evidence>
<sequence>MPSPTPEYVITLDSSDEDSGDVEVVDFQRETQDLLNNPQQESKTKALHNLECPICFDTITTATATPCGHVFCLECLQQSVSSSTARGQTARHGVGLCPLCRMKVNFKDTMVLRMKPAHASVLPPDPEELEPDHEATDNRLISENS</sequence>
<proteinExistence type="predicted"/>
<dbReference type="OrthoDB" id="6270329at2759"/>
<dbReference type="PROSITE" id="PS00518">
    <property type="entry name" value="ZF_RING_1"/>
    <property type="match status" value="1"/>
</dbReference>
<reference evidence="7 8" key="1">
    <citation type="journal article" date="2009" name="Nature">
        <title>Evolution of pathogenicity and sexual reproduction in eight Candida genomes.</title>
        <authorList>
            <person name="Butler G."/>
            <person name="Rasmussen M.D."/>
            <person name="Lin M.F."/>
            <person name="Santos M.A."/>
            <person name="Sakthikumar S."/>
            <person name="Munro C.A."/>
            <person name="Rheinbay E."/>
            <person name="Grabherr M."/>
            <person name="Forche A."/>
            <person name="Reedy J.L."/>
            <person name="Agrafioti I."/>
            <person name="Arnaud M.B."/>
            <person name="Bates S."/>
            <person name="Brown A.J."/>
            <person name="Brunke S."/>
            <person name="Costanzo M.C."/>
            <person name="Fitzpatrick D.A."/>
            <person name="de Groot P.W."/>
            <person name="Harris D."/>
            <person name="Hoyer L.L."/>
            <person name="Hube B."/>
            <person name="Klis F.M."/>
            <person name="Kodira C."/>
            <person name="Lennard N."/>
            <person name="Logue M.E."/>
            <person name="Martin R."/>
            <person name="Neiman A.M."/>
            <person name="Nikolaou E."/>
            <person name="Quail M.A."/>
            <person name="Quinn J."/>
            <person name="Santos M.C."/>
            <person name="Schmitzberger F.F."/>
            <person name="Sherlock G."/>
            <person name="Shah P."/>
            <person name="Silverstein K.A."/>
            <person name="Skrzypek M.S."/>
            <person name="Soll D."/>
            <person name="Staggs R."/>
            <person name="Stansfield I."/>
            <person name="Stumpf M.P."/>
            <person name="Sudbery P.E."/>
            <person name="Srikantha T."/>
            <person name="Zeng Q."/>
            <person name="Berman J."/>
            <person name="Berriman M."/>
            <person name="Heitman J."/>
            <person name="Gow N.A."/>
            <person name="Lorenz M.C."/>
            <person name="Birren B.W."/>
            <person name="Kellis M."/>
            <person name="Cuomo C.A."/>
        </authorList>
    </citation>
    <scope>NUCLEOTIDE SEQUENCE [LARGE SCALE GENOMIC DNA]</scope>
    <source>
        <strain evidence="8">ATCC 6260 / CBS 566 / DSM 6381 / JCM 1539 / NBRC 10279 / NRRL Y-324</strain>
    </source>
</reference>
<keyword evidence="8" id="KW-1185">Reference proteome</keyword>
<evidence type="ECO:0000313" key="7">
    <source>
        <dbReference type="EMBL" id="EDK41005.2"/>
    </source>
</evidence>
<dbReference type="PROSITE" id="PS50089">
    <property type="entry name" value="ZF_RING_2"/>
    <property type="match status" value="1"/>
</dbReference>
<keyword evidence="3" id="KW-0862">Zinc</keyword>
<dbReference type="PANTHER" id="PTHR23041:SF78">
    <property type="entry name" value="E3 UBIQUITIN-PROTEIN LIGASE RNF4"/>
    <property type="match status" value="1"/>
</dbReference>
<dbReference type="InterPro" id="IPR013083">
    <property type="entry name" value="Znf_RING/FYVE/PHD"/>
</dbReference>
<feature type="domain" description="RING-type" evidence="6">
    <location>
        <begin position="52"/>
        <end position="101"/>
    </location>
</feature>
<organism evidence="7 8">
    <name type="scientific">Meyerozyma guilliermondii (strain ATCC 6260 / CBS 566 / DSM 6381 / JCM 1539 / NBRC 10279 / NRRL Y-324)</name>
    <name type="common">Yeast</name>
    <name type="synonym">Candida guilliermondii</name>
    <dbReference type="NCBI Taxonomy" id="294746"/>
    <lineage>
        <taxon>Eukaryota</taxon>
        <taxon>Fungi</taxon>
        <taxon>Dikarya</taxon>
        <taxon>Ascomycota</taxon>
        <taxon>Saccharomycotina</taxon>
        <taxon>Pichiomycetes</taxon>
        <taxon>Debaryomycetaceae</taxon>
        <taxon>Meyerozyma</taxon>
    </lineage>
</organism>
<accession>A5DPA2</accession>
<evidence type="ECO:0000259" key="6">
    <source>
        <dbReference type="PROSITE" id="PS50089"/>
    </source>
</evidence>
<dbReference type="Pfam" id="PF13445">
    <property type="entry name" value="zf-RING_UBOX"/>
    <property type="match status" value="1"/>
</dbReference>
<dbReference type="OMA" id="CRKQVVF"/>
<dbReference type="InterPro" id="IPR047134">
    <property type="entry name" value="RNF4"/>
</dbReference>
<evidence type="ECO:0000313" key="8">
    <source>
        <dbReference type="Proteomes" id="UP000001997"/>
    </source>
</evidence>
<dbReference type="Proteomes" id="UP000001997">
    <property type="component" value="Unassembled WGS sequence"/>
</dbReference>
<evidence type="ECO:0000256" key="4">
    <source>
        <dbReference type="PROSITE-ProRule" id="PRU00175"/>
    </source>
</evidence>
<evidence type="ECO:0000256" key="3">
    <source>
        <dbReference type="ARBA" id="ARBA00022833"/>
    </source>
</evidence>
<dbReference type="SMART" id="SM00184">
    <property type="entry name" value="RING"/>
    <property type="match status" value="1"/>
</dbReference>
<dbReference type="eggNOG" id="KOG2164">
    <property type="taxonomic scope" value="Eukaryota"/>
</dbReference>
<dbReference type="RefSeq" id="XP_001483148.2">
    <property type="nucleotide sequence ID" value="XM_001483098.1"/>
</dbReference>
<name>A5DPA2_PICGU</name>
<gene>
    <name evidence="7" type="ORF">PGUG_05103</name>
</gene>
<dbReference type="AlphaFoldDB" id="A5DPA2"/>
<feature type="region of interest" description="Disordered" evidence="5">
    <location>
        <begin position="120"/>
        <end position="145"/>
    </location>
</feature>
<dbReference type="InterPro" id="IPR017907">
    <property type="entry name" value="Znf_RING_CS"/>
</dbReference>
<protein>
    <recommendedName>
        <fullName evidence="6">RING-type domain-containing protein</fullName>
    </recommendedName>
</protein>
<dbReference type="HOGENOM" id="CLU_143636_0_0_1"/>
<feature type="region of interest" description="Disordered" evidence="5">
    <location>
        <begin position="1"/>
        <end position="20"/>
    </location>
</feature>
<dbReference type="InterPro" id="IPR027370">
    <property type="entry name" value="Znf-RING_euk"/>
</dbReference>
<dbReference type="SUPFAM" id="SSF57850">
    <property type="entry name" value="RING/U-box"/>
    <property type="match status" value="1"/>
</dbReference>
<keyword evidence="1" id="KW-0479">Metal-binding</keyword>
<dbReference type="STRING" id="294746.A5DPA2"/>
<dbReference type="InParanoid" id="A5DPA2"/>
<evidence type="ECO:0000256" key="1">
    <source>
        <dbReference type="ARBA" id="ARBA00022723"/>
    </source>
</evidence>
<dbReference type="PANTHER" id="PTHR23041">
    <property type="entry name" value="RING FINGER DOMAIN-CONTAINING"/>
    <property type="match status" value="1"/>
</dbReference>
<keyword evidence="2 4" id="KW-0863">Zinc-finger</keyword>
<dbReference type="EMBL" id="CH408160">
    <property type="protein sequence ID" value="EDK41005.2"/>
    <property type="molecule type" value="Genomic_DNA"/>
</dbReference>